<organism evidence="3 4">
    <name type="scientific">Chromatocurvus halotolerans</name>
    <dbReference type="NCBI Taxonomy" id="1132028"/>
    <lineage>
        <taxon>Bacteria</taxon>
        <taxon>Pseudomonadati</taxon>
        <taxon>Pseudomonadota</taxon>
        <taxon>Gammaproteobacteria</taxon>
        <taxon>Cellvibrionales</taxon>
        <taxon>Halieaceae</taxon>
        <taxon>Chromatocurvus</taxon>
    </lineage>
</organism>
<dbReference type="Gene3D" id="3.40.50.11550">
    <property type="match status" value="2"/>
</dbReference>
<keyword evidence="1" id="KW-0732">Signal</keyword>
<dbReference type="RefSeq" id="WP_117316862.1">
    <property type="nucleotide sequence ID" value="NZ_QQSW01000006.1"/>
</dbReference>
<evidence type="ECO:0000313" key="3">
    <source>
        <dbReference type="EMBL" id="TCO78609.1"/>
    </source>
</evidence>
<feature type="chain" id="PRO_5020406388" evidence="1">
    <location>
        <begin position="18"/>
        <end position="309"/>
    </location>
</feature>
<reference evidence="3 4" key="1">
    <citation type="submission" date="2019-03" db="EMBL/GenBank/DDBJ databases">
        <title>Genomic Encyclopedia of Type Strains, Phase IV (KMG-IV): sequencing the most valuable type-strain genomes for metagenomic binning, comparative biology and taxonomic classification.</title>
        <authorList>
            <person name="Goeker M."/>
        </authorList>
    </citation>
    <scope>NUCLEOTIDE SEQUENCE [LARGE SCALE GENOMIC DNA]</scope>
    <source>
        <strain evidence="3 4">DSM 23344</strain>
    </source>
</reference>
<dbReference type="Proteomes" id="UP000294980">
    <property type="component" value="Unassembled WGS sequence"/>
</dbReference>
<evidence type="ECO:0000313" key="4">
    <source>
        <dbReference type="Proteomes" id="UP000294980"/>
    </source>
</evidence>
<accession>A0A4R2L3T0</accession>
<dbReference type="SUPFAM" id="SSF159501">
    <property type="entry name" value="EreA/ChaN-like"/>
    <property type="match status" value="1"/>
</dbReference>
<dbReference type="Pfam" id="PF04187">
    <property type="entry name" value="Cofac_haem_bdg"/>
    <property type="match status" value="1"/>
</dbReference>
<dbReference type="PIRSF" id="PIRSF020419">
    <property type="entry name" value="Fe_uptake_reg_CjrA_prd"/>
    <property type="match status" value="1"/>
</dbReference>
<dbReference type="InterPro" id="IPR016773">
    <property type="entry name" value="Fe3_uptake_reg_CjrA_prd"/>
</dbReference>
<protein>
    <submittedName>
        <fullName evidence="3">Putative iron-regulated protein</fullName>
    </submittedName>
</protein>
<dbReference type="OrthoDB" id="9795827at2"/>
<dbReference type="InterPro" id="IPR007314">
    <property type="entry name" value="Cofac_haem-bd_dom"/>
</dbReference>
<proteinExistence type="predicted"/>
<evidence type="ECO:0000256" key="1">
    <source>
        <dbReference type="SAM" id="SignalP"/>
    </source>
</evidence>
<dbReference type="EMBL" id="SLWX01000001">
    <property type="protein sequence ID" value="TCO78609.1"/>
    <property type="molecule type" value="Genomic_DNA"/>
</dbReference>
<sequence>MSASGISTALLAATLLAAPVSTTVAQADAAGRVTAWSSANAQVIDQAELRQAITRADYLIIGEIHDNPHHHQLQADLLGHFADSQDAAISVGYEQLSVDQQPLLDAFHEQATATADSFGEAVAWSQSGWPDYNIYQPLFAATLERGLPIIPLMFPLTTTRDIVSNGIEVALAEDAMAQLRPDTLLSADARASVEAEMQDAHCGKLPDAMLPAMVDVQIARDAFMAYRIVQAAERAVIITGNGHARRDRGIPQFIQRLRPDAAIVVVHLLEVAEGDRVAEQAVERAGTDITDYAVFTPEHPRSDPCLAFQ</sequence>
<gene>
    <name evidence="3" type="ORF">EV688_101427</name>
</gene>
<comment type="caution">
    <text evidence="3">The sequence shown here is derived from an EMBL/GenBank/DDBJ whole genome shotgun (WGS) entry which is preliminary data.</text>
</comment>
<dbReference type="AlphaFoldDB" id="A0A4R2L3T0"/>
<dbReference type="CDD" id="cd14727">
    <property type="entry name" value="ChanN-like"/>
    <property type="match status" value="1"/>
</dbReference>
<feature type="domain" description="Haem-binding uptake Tiki superfamily ChaN" evidence="2">
    <location>
        <begin position="51"/>
        <end position="253"/>
    </location>
</feature>
<evidence type="ECO:0000259" key="2">
    <source>
        <dbReference type="Pfam" id="PF04187"/>
    </source>
</evidence>
<keyword evidence="4" id="KW-1185">Reference proteome</keyword>
<name>A0A4R2L3T0_9GAMM</name>
<feature type="signal peptide" evidence="1">
    <location>
        <begin position="1"/>
        <end position="17"/>
    </location>
</feature>